<dbReference type="EMBL" id="RBKT01000001">
    <property type="protein sequence ID" value="RKR90328.1"/>
    <property type="molecule type" value="Genomic_DNA"/>
</dbReference>
<dbReference type="InterPro" id="IPR025850">
    <property type="entry name" value="SUKH-3"/>
</dbReference>
<keyword evidence="2" id="KW-1185">Reference proteome</keyword>
<evidence type="ECO:0000313" key="1">
    <source>
        <dbReference type="EMBL" id="RKR90328.1"/>
    </source>
</evidence>
<dbReference type="Proteomes" id="UP000277671">
    <property type="component" value="Unassembled WGS sequence"/>
</dbReference>
<dbReference type="Pfam" id="PF14433">
    <property type="entry name" value="SUKH-3"/>
    <property type="match status" value="1"/>
</dbReference>
<accession>A0A495JP27</accession>
<gene>
    <name evidence="1" type="ORF">BDK92_4698</name>
</gene>
<dbReference type="InterPro" id="IPR025968">
    <property type="entry name" value="YwqJ_deaminase"/>
</dbReference>
<sequence>MISRQEAEGIADTWARRETLRRGYQCTPMLDEFDIGYVIWTSPPTQDSTVAGAGPTTIIDKETGEVSSWPGLPPDVVREMYRTDRLGRSRRPRTVETAVELRRATRRQPTPGATAHLTVQHDLHIGHAAKGDLELRHHPLVRDHLAGLPTGHLVRGGDRHAELVVVSDVLHEYDRRRAALGQPPLTQETARELFGSAQLELFRVREPGDPAGGTAERPCDSCVRILVHFGLLPWSHLAFAEEWHPPAQPVPDPDRFPPEVAYALVDGGWRPGFGDRLLAGEAISKVCAVTGRQHRHQSFEAAERALTAFPGLVCGRRGPGEHVWIRRFEINPAGAAHSADSLADFGTLIGVRLFPIGTEGGDSILAVDEQGRVFALDEAGEWFLGTAIDVALTNLLLGRPAPRVRDDGTW</sequence>
<organism evidence="1 2">
    <name type="scientific">Micromonospora pisi</name>
    <dbReference type="NCBI Taxonomy" id="589240"/>
    <lineage>
        <taxon>Bacteria</taxon>
        <taxon>Bacillati</taxon>
        <taxon>Actinomycetota</taxon>
        <taxon>Actinomycetes</taxon>
        <taxon>Micromonosporales</taxon>
        <taxon>Micromonosporaceae</taxon>
        <taxon>Micromonospora</taxon>
    </lineage>
</organism>
<dbReference type="OrthoDB" id="4552872at2"/>
<dbReference type="Pfam" id="PF14431">
    <property type="entry name" value="YwqJ-deaminase"/>
    <property type="match status" value="1"/>
</dbReference>
<proteinExistence type="predicted"/>
<dbReference type="AlphaFoldDB" id="A0A495JP27"/>
<evidence type="ECO:0000313" key="2">
    <source>
        <dbReference type="Proteomes" id="UP000277671"/>
    </source>
</evidence>
<comment type="caution">
    <text evidence="1">The sequence shown here is derived from an EMBL/GenBank/DDBJ whole genome shotgun (WGS) entry which is preliminary data.</text>
</comment>
<protein>
    <submittedName>
        <fullName evidence="1">YwqJ-like deaminase</fullName>
    </submittedName>
</protein>
<reference evidence="1 2" key="1">
    <citation type="submission" date="2018-10" db="EMBL/GenBank/DDBJ databases">
        <title>Sequencing the genomes of 1000 actinobacteria strains.</title>
        <authorList>
            <person name="Klenk H.-P."/>
        </authorList>
    </citation>
    <scope>NUCLEOTIDE SEQUENCE [LARGE SCALE GENOMIC DNA]</scope>
    <source>
        <strain evidence="1 2">DSM 45175</strain>
    </source>
</reference>
<name>A0A495JP27_9ACTN</name>